<evidence type="ECO:0000313" key="2">
    <source>
        <dbReference type="EMBL" id="GGV13012.1"/>
    </source>
</evidence>
<evidence type="ECO:0000256" key="1">
    <source>
        <dbReference type="SAM" id="MobiDB-lite"/>
    </source>
</evidence>
<comment type="caution">
    <text evidence="2">The sequence shown here is derived from an EMBL/GenBank/DDBJ whole genome shotgun (WGS) entry which is preliminary data.</text>
</comment>
<organism evidence="2 3">
    <name type="scientific">Streptomyces filipinensis</name>
    <dbReference type="NCBI Taxonomy" id="66887"/>
    <lineage>
        <taxon>Bacteria</taxon>
        <taxon>Bacillati</taxon>
        <taxon>Actinomycetota</taxon>
        <taxon>Actinomycetes</taxon>
        <taxon>Kitasatosporales</taxon>
        <taxon>Streptomycetaceae</taxon>
        <taxon>Streptomyces</taxon>
    </lineage>
</organism>
<dbReference type="Proteomes" id="UP000618795">
    <property type="component" value="Unassembled WGS sequence"/>
</dbReference>
<reference evidence="2" key="1">
    <citation type="journal article" date="2014" name="Int. J. Syst. Evol. Microbiol.">
        <title>Complete genome sequence of Corynebacterium casei LMG S-19264T (=DSM 44701T), isolated from a smear-ripened cheese.</title>
        <authorList>
            <consortium name="US DOE Joint Genome Institute (JGI-PGF)"/>
            <person name="Walter F."/>
            <person name="Albersmeier A."/>
            <person name="Kalinowski J."/>
            <person name="Ruckert C."/>
        </authorList>
    </citation>
    <scope>NUCLEOTIDE SEQUENCE</scope>
    <source>
        <strain evidence="2">JCM 4369</strain>
    </source>
</reference>
<reference evidence="2" key="2">
    <citation type="submission" date="2020-09" db="EMBL/GenBank/DDBJ databases">
        <authorList>
            <person name="Sun Q."/>
            <person name="Ohkuma M."/>
        </authorList>
    </citation>
    <scope>NUCLEOTIDE SEQUENCE</scope>
    <source>
        <strain evidence="2">JCM 4369</strain>
    </source>
</reference>
<dbReference type="AlphaFoldDB" id="A0A918IFS9"/>
<protein>
    <submittedName>
        <fullName evidence="2">Uncharacterized protein</fullName>
    </submittedName>
</protein>
<feature type="region of interest" description="Disordered" evidence="1">
    <location>
        <begin position="1"/>
        <end position="44"/>
    </location>
</feature>
<accession>A0A918IFS9</accession>
<proteinExistence type="predicted"/>
<sequence>MSDERLQDTLPSSQTDTADRFEAAPDPDGTLIPIPKEAPAGTPAWDDATINVSPRQNSGYYVTIYNGPPESTSEMEEFVGELLQEASLTRIAQMFAQTAAGGVQDLSLRALRKRRGRPRVRPQGAGQG</sequence>
<keyword evidence="3" id="KW-1185">Reference proteome</keyword>
<name>A0A918IFS9_9ACTN</name>
<dbReference type="EMBL" id="BMTD01000015">
    <property type="protein sequence ID" value="GGV13012.1"/>
    <property type="molecule type" value="Genomic_DNA"/>
</dbReference>
<evidence type="ECO:0000313" key="3">
    <source>
        <dbReference type="Proteomes" id="UP000618795"/>
    </source>
</evidence>
<gene>
    <name evidence="2" type="ORF">GCM10010260_59890</name>
</gene>